<gene>
    <name evidence="1" type="ORF">HNQ39_000407</name>
</gene>
<dbReference type="Pfam" id="PF08843">
    <property type="entry name" value="AbiEii"/>
    <property type="match status" value="1"/>
</dbReference>
<evidence type="ECO:0000313" key="1">
    <source>
        <dbReference type="EMBL" id="MBB6048645.1"/>
    </source>
</evidence>
<accession>A0A7W9W580</accession>
<dbReference type="EMBL" id="JACHGW010000001">
    <property type="protein sequence ID" value="MBB6048645.1"/>
    <property type="molecule type" value="Genomic_DNA"/>
</dbReference>
<evidence type="ECO:0000313" key="2">
    <source>
        <dbReference type="Proteomes" id="UP000520814"/>
    </source>
</evidence>
<dbReference type="RefSeq" id="WP_184192281.1">
    <property type="nucleotide sequence ID" value="NZ_JACHGW010000001.1"/>
</dbReference>
<name>A0A7W9W580_ARMRO</name>
<sequence>MPNLDWRRLLGKSNPTGYPHTLLRTKQSASQAEFFDPALKQYGRAFRLGEPRLRDLAERTRWYAARQQVMEHLLGIVSTSSWQKSLVLRGSVLLKTWLGESAREPGDLDWVVLPSTLKMDDPRVDLYDMILKRVAKQPEWGDITMDATGARLDDIWTYEKAPGRRLVFPWQTADGLAGTVQLDFVFGEKIPSEPVPFTYQTQEGQALELLAASPAQSLAWKLLWLHTDMYPQGKDLYDAVLLAEAFPLDAELLEATLNTTPHQEPFTLASIEAWDIDWLSFLSEYPNLGEDAKTWKAEKAWQERLAQALRPTFDQAGQ</sequence>
<proteinExistence type="predicted"/>
<dbReference type="AlphaFoldDB" id="A0A7W9W580"/>
<reference evidence="1 2" key="1">
    <citation type="submission" date="2020-08" db="EMBL/GenBank/DDBJ databases">
        <title>Genomic Encyclopedia of Type Strains, Phase IV (KMG-IV): sequencing the most valuable type-strain genomes for metagenomic binning, comparative biology and taxonomic classification.</title>
        <authorList>
            <person name="Goeker M."/>
        </authorList>
    </citation>
    <scope>NUCLEOTIDE SEQUENCE [LARGE SCALE GENOMIC DNA]</scope>
    <source>
        <strain evidence="1 2">DSM 23562</strain>
    </source>
</reference>
<comment type="caution">
    <text evidence="1">The sequence shown here is derived from an EMBL/GenBank/DDBJ whole genome shotgun (WGS) entry which is preliminary data.</text>
</comment>
<dbReference type="InterPro" id="IPR014942">
    <property type="entry name" value="AbiEii"/>
</dbReference>
<protein>
    <recommendedName>
        <fullName evidence="3">Nucleotidyl transferase AbiEii/AbiGii toxin family protein</fullName>
    </recommendedName>
</protein>
<dbReference type="Proteomes" id="UP000520814">
    <property type="component" value="Unassembled WGS sequence"/>
</dbReference>
<evidence type="ECO:0008006" key="3">
    <source>
        <dbReference type="Google" id="ProtNLM"/>
    </source>
</evidence>
<keyword evidence="2" id="KW-1185">Reference proteome</keyword>
<organism evidence="1 2">
    <name type="scientific">Armatimonas rosea</name>
    <dbReference type="NCBI Taxonomy" id="685828"/>
    <lineage>
        <taxon>Bacteria</taxon>
        <taxon>Bacillati</taxon>
        <taxon>Armatimonadota</taxon>
        <taxon>Armatimonadia</taxon>
        <taxon>Armatimonadales</taxon>
        <taxon>Armatimonadaceae</taxon>
        <taxon>Armatimonas</taxon>
    </lineage>
</organism>